<accession>A0A6G1CWY1</accession>
<evidence type="ECO:0000313" key="1">
    <source>
        <dbReference type="EMBL" id="KAF0904434.1"/>
    </source>
</evidence>
<dbReference type="AlphaFoldDB" id="A0A6G1CWY1"/>
<dbReference type="EMBL" id="SPHZ02000008">
    <property type="protein sequence ID" value="KAF0904434.1"/>
    <property type="molecule type" value="Genomic_DNA"/>
</dbReference>
<proteinExistence type="predicted"/>
<gene>
    <name evidence="1" type="ORF">E2562_034509</name>
</gene>
<dbReference type="Proteomes" id="UP000479710">
    <property type="component" value="Unassembled WGS sequence"/>
</dbReference>
<reference evidence="1 2" key="1">
    <citation type="submission" date="2019-11" db="EMBL/GenBank/DDBJ databases">
        <title>Whole genome sequence of Oryza granulata.</title>
        <authorList>
            <person name="Li W."/>
        </authorList>
    </citation>
    <scope>NUCLEOTIDE SEQUENCE [LARGE SCALE GENOMIC DNA]</scope>
    <source>
        <strain evidence="2">cv. Menghai</strain>
        <tissue evidence="1">Leaf</tissue>
    </source>
</reference>
<evidence type="ECO:0000313" key="2">
    <source>
        <dbReference type="Proteomes" id="UP000479710"/>
    </source>
</evidence>
<name>A0A6G1CWY1_9ORYZ</name>
<sequence>METVLSLTRSLVGSAISKLGRLRCHELADERADSDSDLRLRDLAKGKETKLKKKIKDPVMTNIPTECNQHLCSYLGPANSENNHAENWRTTN</sequence>
<protein>
    <submittedName>
        <fullName evidence="1">Uncharacterized protein</fullName>
    </submittedName>
</protein>
<keyword evidence="2" id="KW-1185">Reference proteome</keyword>
<organism evidence="1 2">
    <name type="scientific">Oryza meyeriana var. granulata</name>
    <dbReference type="NCBI Taxonomy" id="110450"/>
    <lineage>
        <taxon>Eukaryota</taxon>
        <taxon>Viridiplantae</taxon>
        <taxon>Streptophyta</taxon>
        <taxon>Embryophyta</taxon>
        <taxon>Tracheophyta</taxon>
        <taxon>Spermatophyta</taxon>
        <taxon>Magnoliopsida</taxon>
        <taxon>Liliopsida</taxon>
        <taxon>Poales</taxon>
        <taxon>Poaceae</taxon>
        <taxon>BOP clade</taxon>
        <taxon>Oryzoideae</taxon>
        <taxon>Oryzeae</taxon>
        <taxon>Oryzinae</taxon>
        <taxon>Oryza</taxon>
        <taxon>Oryza meyeriana</taxon>
    </lineage>
</organism>
<comment type="caution">
    <text evidence="1">The sequence shown here is derived from an EMBL/GenBank/DDBJ whole genome shotgun (WGS) entry which is preliminary data.</text>
</comment>